<dbReference type="Gene3D" id="1.20.1280.50">
    <property type="match status" value="1"/>
</dbReference>
<dbReference type="SMART" id="SM00256">
    <property type="entry name" value="FBOX"/>
    <property type="match status" value="1"/>
</dbReference>
<sequence>MDLTSLLPEDVLADVLRRLAPRWLAASRGVCRSWRAAVDGRGLLRDASGLLPRSLAGIFIQHSSDWMASFLCRPSARTPPASADLHYTFSGEDGGKEMEDSFEWARLPPRPPPCAGPDHGGYLYADEYLAFDPAMSPHYEVFSVPRVRRKHELGTRYQLDQVVQVPSYDGSPITYKELDPALEGLEWPPSPCALHVFSSRTGRWEERSFVREGPAAGTVAGMRIDRYVGHRYAVYWRGALYVQCQTDFIMRFSLSSGKYRIIRPPVAFKPYDGLDESYARRLSIGKSEKGVYSVLVYRNRIKVWILDDSNGQFKWVSKQLVSHLPKLQEKSYYKLESNGPWVLQGINSRYYSDHGYIEEEQGQFEWDSDNDDVLPDNGDMTGYKYFVTFLGFHPYKEVIFLNDSFVRVLAYHLNSSKIQDLGYVFDKNEVHCLGNDLVYVERLFPYTPCWMTDFPQNDQ</sequence>
<dbReference type="PANTHER" id="PTHR34591:SF13">
    <property type="entry name" value="OS03G0669900 PROTEIN"/>
    <property type="match status" value="1"/>
</dbReference>
<reference evidence="2 3" key="2">
    <citation type="submission" date="2024-10" db="EMBL/GenBank/DDBJ databases">
        <authorList>
            <person name="Ryan C."/>
        </authorList>
    </citation>
    <scope>NUCLEOTIDE SEQUENCE [LARGE SCALE GENOMIC DNA]</scope>
</reference>
<dbReference type="Proteomes" id="UP001497457">
    <property type="component" value="Chromosome 15b"/>
</dbReference>
<accession>A0ABC8Y0Z0</accession>
<organism evidence="2 3">
    <name type="scientific">Urochloa decumbens</name>
    <dbReference type="NCBI Taxonomy" id="240449"/>
    <lineage>
        <taxon>Eukaryota</taxon>
        <taxon>Viridiplantae</taxon>
        <taxon>Streptophyta</taxon>
        <taxon>Embryophyta</taxon>
        <taxon>Tracheophyta</taxon>
        <taxon>Spermatophyta</taxon>
        <taxon>Magnoliopsida</taxon>
        <taxon>Liliopsida</taxon>
        <taxon>Poales</taxon>
        <taxon>Poaceae</taxon>
        <taxon>PACMAD clade</taxon>
        <taxon>Panicoideae</taxon>
        <taxon>Panicodae</taxon>
        <taxon>Paniceae</taxon>
        <taxon>Melinidinae</taxon>
        <taxon>Urochloa</taxon>
    </lineage>
</organism>
<name>A0ABC8Y0Z0_9POAL</name>
<dbReference type="PANTHER" id="PTHR34591">
    <property type="entry name" value="OS03G0653100 PROTEIN-RELATED"/>
    <property type="match status" value="1"/>
</dbReference>
<proteinExistence type="predicted"/>
<reference evidence="3" key="1">
    <citation type="submission" date="2024-06" db="EMBL/GenBank/DDBJ databases">
        <authorList>
            <person name="Ryan C."/>
        </authorList>
    </citation>
    <scope>NUCLEOTIDE SEQUENCE [LARGE SCALE GENOMIC DNA]</scope>
</reference>
<protein>
    <recommendedName>
        <fullName evidence="1">F-box domain-containing protein</fullName>
    </recommendedName>
</protein>
<dbReference type="AlphaFoldDB" id="A0ABC8Y0Z0"/>
<feature type="domain" description="F-box" evidence="1">
    <location>
        <begin position="7"/>
        <end position="47"/>
    </location>
</feature>
<evidence type="ECO:0000313" key="2">
    <source>
        <dbReference type="EMBL" id="CAL4934856.1"/>
    </source>
</evidence>
<keyword evidence="3" id="KW-1185">Reference proteome</keyword>
<evidence type="ECO:0000259" key="1">
    <source>
        <dbReference type="SMART" id="SM00256"/>
    </source>
</evidence>
<dbReference type="InterPro" id="IPR036047">
    <property type="entry name" value="F-box-like_dom_sf"/>
</dbReference>
<dbReference type="Pfam" id="PF12937">
    <property type="entry name" value="F-box-like"/>
    <property type="match status" value="1"/>
</dbReference>
<dbReference type="SUPFAM" id="SSF81383">
    <property type="entry name" value="F-box domain"/>
    <property type="match status" value="1"/>
</dbReference>
<evidence type="ECO:0000313" key="3">
    <source>
        <dbReference type="Proteomes" id="UP001497457"/>
    </source>
</evidence>
<dbReference type="EMBL" id="OZ075125">
    <property type="protein sequence ID" value="CAL4934856.1"/>
    <property type="molecule type" value="Genomic_DNA"/>
</dbReference>
<gene>
    <name evidence="2" type="ORF">URODEC1_LOCUS28940</name>
</gene>
<dbReference type="InterPro" id="IPR001810">
    <property type="entry name" value="F-box_dom"/>
</dbReference>